<evidence type="ECO:0000256" key="1">
    <source>
        <dbReference type="ARBA" id="ARBA00010751"/>
    </source>
</evidence>
<organism evidence="2 3">
    <name type="scientific">Loigolactobacillus binensis</name>
    <dbReference type="NCBI Taxonomy" id="2559922"/>
    <lineage>
        <taxon>Bacteria</taxon>
        <taxon>Bacillati</taxon>
        <taxon>Bacillota</taxon>
        <taxon>Bacilli</taxon>
        <taxon>Lactobacillales</taxon>
        <taxon>Lactobacillaceae</taxon>
        <taxon>Loigolactobacillus</taxon>
    </lineage>
</organism>
<proteinExistence type="inferred from homology"/>
<dbReference type="InterPro" id="IPR035439">
    <property type="entry name" value="UPF0145_dom_sf"/>
</dbReference>
<comment type="similarity">
    <text evidence="1">Belongs to the UPF0145 family.</text>
</comment>
<dbReference type="Pfam" id="PF01906">
    <property type="entry name" value="YbjQ_1"/>
    <property type="match status" value="1"/>
</dbReference>
<dbReference type="Gene3D" id="3.30.110.70">
    <property type="entry name" value="Hypothetical protein apc22750. Chain B"/>
    <property type="match status" value="1"/>
</dbReference>
<name>A0ABW3EBP8_9LACO</name>
<dbReference type="EMBL" id="JBHTIO010000016">
    <property type="protein sequence ID" value="MFD0896700.1"/>
    <property type="molecule type" value="Genomic_DNA"/>
</dbReference>
<evidence type="ECO:0000313" key="3">
    <source>
        <dbReference type="Proteomes" id="UP001597104"/>
    </source>
</evidence>
<gene>
    <name evidence="2" type="ORF">ACFQZ7_02990</name>
</gene>
<sequence>MKIKDIARNYNLPVNQLSVFLKNSDKYRTTTSAFGGLLVEDSVVPEIIADFQAEVKKQVQTQEERQRTAALAELERIQTVKQAADNKKRALAGMLITSGFNFDGYTVVKYSGYISGDDAVQIDRGREGIFHSATNVGDALMGSLTAIRRNALAELKEQAFALGCNAIIGVDFDYLTLDPETVNSNGGTLYMPYVFGVTANGNAVIIEKNKQY</sequence>
<dbReference type="Proteomes" id="UP001597104">
    <property type="component" value="Unassembled WGS sequence"/>
</dbReference>
<reference evidence="3" key="1">
    <citation type="journal article" date="2019" name="Int. J. Syst. Evol. Microbiol.">
        <title>The Global Catalogue of Microorganisms (GCM) 10K type strain sequencing project: providing services to taxonomists for standard genome sequencing and annotation.</title>
        <authorList>
            <consortium name="The Broad Institute Genomics Platform"/>
            <consortium name="The Broad Institute Genome Sequencing Center for Infectious Disease"/>
            <person name="Wu L."/>
            <person name="Ma J."/>
        </authorList>
    </citation>
    <scope>NUCLEOTIDE SEQUENCE [LARGE SCALE GENOMIC DNA]</scope>
    <source>
        <strain evidence="3">CCM 8925</strain>
    </source>
</reference>
<comment type="caution">
    <text evidence="2">The sequence shown here is derived from an EMBL/GenBank/DDBJ whole genome shotgun (WGS) entry which is preliminary data.</text>
</comment>
<accession>A0ABW3EBP8</accession>
<evidence type="ECO:0000313" key="2">
    <source>
        <dbReference type="EMBL" id="MFD0896700.1"/>
    </source>
</evidence>
<protein>
    <submittedName>
        <fullName evidence="2">Heavy metal-binding domain-containing protein</fullName>
    </submittedName>
</protein>
<dbReference type="SUPFAM" id="SSF117782">
    <property type="entry name" value="YbjQ-like"/>
    <property type="match status" value="1"/>
</dbReference>
<keyword evidence="3" id="KW-1185">Reference proteome</keyword>
<dbReference type="RefSeq" id="WP_137638512.1">
    <property type="nucleotide sequence ID" value="NZ_BJDN01000027.1"/>
</dbReference>
<dbReference type="InterPro" id="IPR002765">
    <property type="entry name" value="UPF0145_YbjQ-like"/>
</dbReference>